<keyword evidence="3" id="KW-1185">Reference proteome</keyword>
<accession>A0AAE0HUC6</accession>
<comment type="caution">
    <text evidence="2">The sequence shown here is derived from an EMBL/GenBank/DDBJ whole genome shotgun (WGS) entry which is preliminary data.</text>
</comment>
<sequence length="316" mass="35386">MSSFRQFARLPGELQDMVWDEAATISPLLQFLKPMKSESHWSETEVVLAPSRESGAVNLVHLSLACRGARAAVLRRNRGITNKTIFRTFSFQGLKAMDLTVDLSVDLVGLANDYSAKWGEYDHLIFWSARRVAFHYNPRWDVMNGVLAQQLQDGLTSAEGCIHTALSEDFGTWTFAKLERGDLFCARCMANALHRFHKPKEFYLIVDPEVISAEGDSSLGAGEDHLATFGEHRGSNQDDDDPASRGSDNVALETFHSYNRTYFEISERDAKLSLRKPVAAMEAIRACLSIAQDPSSVKHVSKMKFGILSWYNDGSR</sequence>
<dbReference type="Proteomes" id="UP001283341">
    <property type="component" value="Unassembled WGS sequence"/>
</dbReference>
<evidence type="ECO:0000256" key="1">
    <source>
        <dbReference type="SAM" id="MobiDB-lite"/>
    </source>
</evidence>
<evidence type="ECO:0000313" key="3">
    <source>
        <dbReference type="Proteomes" id="UP001283341"/>
    </source>
</evidence>
<reference evidence="2" key="1">
    <citation type="journal article" date="2023" name="Mol. Phylogenet. Evol.">
        <title>Genome-scale phylogeny and comparative genomics of the fungal order Sordariales.</title>
        <authorList>
            <person name="Hensen N."/>
            <person name="Bonometti L."/>
            <person name="Westerberg I."/>
            <person name="Brannstrom I.O."/>
            <person name="Guillou S."/>
            <person name="Cros-Aarteil S."/>
            <person name="Calhoun S."/>
            <person name="Haridas S."/>
            <person name="Kuo A."/>
            <person name="Mondo S."/>
            <person name="Pangilinan J."/>
            <person name="Riley R."/>
            <person name="LaButti K."/>
            <person name="Andreopoulos B."/>
            <person name="Lipzen A."/>
            <person name="Chen C."/>
            <person name="Yan M."/>
            <person name="Daum C."/>
            <person name="Ng V."/>
            <person name="Clum A."/>
            <person name="Steindorff A."/>
            <person name="Ohm R.A."/>
            <person name="Martin F."/>
            <person name="Silar P."/>
            <person name="Natvig D.O."/>
            <person name="Lalanne C."/>
            <person name="Gautier V."/>
            <person name="Ament-Velasquez S.L."/>
            <person name="Kruys A."/>
            <person name="Hutchinson M.I."/>
            <person name="Powell A.J."/>
            <person name="Barry K."/>
            <person name="Miller A.N."/>
            <person name="Grigoriev I.V."/>
            <person name="Debuchy R."/>
            <person name="Gladieux P."/>
            <person name="Hiltunen Thoren M."/>
            <person name="Johannesson H."/>
        </authorList>
    </citation>
    <scope>NUCLEOTIDE SEQUENCE</scope>
    <source>
        <strain evidence="2">CBS 118394</strain>
    </source>
</reference>
<name>A0AAE0HUC6_9PEZI</name>
<dbReference type="AlphaFoldDB" id="A0AAE0HUC6"/>
<dbReference type="EMBL" id="JAUEDM010000008">
    <property type="protein sequence ID" value="KAK3313059.1"/>
    <property type="molecule type" value="Genomic_DNA"/>
</dbReference>
<evidence type="ECO:0000313" key="2">
    <source>
        <dbReference type="EMBL" id="KAK3313059.1"/>
    </source>
</evidence>
<gene>
    <name evidence="2" type="ORF">B0H66DRAFT_385011</name>
</gene>
<reference evidence="2" key="2">
    <citation type="submission" date="2023-06" db="EMBL/GenBank/DDBJ databases">
        <authorList>
            <consortium name="Lawrence Berkeley National Laboratory"/>
            <person name="Haridas S."/>
            <person name="Hensen N."/>
            <person name="Bonometti L."/>
            <person name="Westerberg I."/>
            <person name="Brannstrom I.O."/>
            <person name="Guillou S."/>
            <person name="Cros-Aarteil S."/>
            <person name="Calhoun S."/>
            <person name="Kuo A."/>
            <person name="Mondo S."/>
            <person name="Pangilinan J."/>
            <person name="Riley R."/>
            <person name="Labutti K."/>
            <person name="Andreopoulos B."/>
            <person name="Lipzen A."/>
            <person name="Chen C."/>
            <person name="Yanf M."/>
            <person name="Daum C."/>
            <person name="Ng V."/>
            <person name="Clum A."/>
            <person name="Steindorff A."/>
            <person name="Ohm R."/>
            <person name="Martin F."/>
            <person name="Silar P."/>
            <person name="Natvig D."/>
            <person name="Lalanne C."/>
            <person name="Gautier V."/>
            <person name="Ament-Velasquez S.L."/>
            <person name="Kruys A."/>
            <person name="Hutchinson M.I."/>
            <person name="Powell A.J."/>
            <person name="Barry K."/>
            <person name="Miller A.N."/>
            <person name="Grigoriev I.V."/>
            <person name="Debuchy R."/>
            <person name="Gladieux P."/>
            <person name="Thoren M.H."/>
            <person name="Johannesson H."/>
        </authorList>
    </citation>
    <scope>NUCLEOTIDE SEQUENCE</scope>
    <source>
        <strain evidence="2">CBS 118394</strain>
    </source>
</reference>
<proteinExistence type="predicted"/>
<organism evidence="2 3">
    <name type="scientific">Apodospora peruviana</name>
    <dbReference type="NCBI Taxonomy" id="516989"/>
    <lineage>
        <taxon>Eukaryota</taxon>
        <taxon>Fungi</taxon>
        <taxon>Dikarya</taxon>
        <taxon>Ascomycota</taxon>
        <taxon>Pezizomycotina</taxon>
        <taxon>Sordariomycetes</taxon>
        <taxon>Sordariomycetidae</taxon>
        <taxon>Sordariales</taxon>
        <taxon>Lasiosphaeriaceae</taxon>
        <taxon>Apodospora</taxon>
    </lineage>
</organism>
<feature type="region of interest" description="Disordered" evidence="1">
    <location>
        <begin position="228"/>
        <end position="247"/>
    </location>
</feature>
<protein>
    <submittedName>
        <fullName evidence="2">Uncharacterized protein</fullName>
    </submittedName>
</protein>